<gene>
    <name evidence="9" type="primary">RER1</name>
    <name evidence="9" type="ORF">CAAN4_G09582</name>
</gene>
<comment type="subcellular location">
    <subcellularLocation>
        <location evidence="1">Membrane</location>
        <topology evidence="1">Multi-pass membrane protein</topology>
    </subcellularLocation>
</comment>
<feature type="transmembrane region" description="Helical" evidence="8">
    <location>
        <begin position="59"/>
        <end position="78"/>
    </location>
</feature>
<evidence type="ECO:0000256" key="2">
    <source>
        <dbReference type="ARBA" id="ARBA00006070"/>
    </source>
</evidence>
<sequence>MAFDLKDLQSNPVYQKYHELEVTYQKYLDRSVPHATHRWIAFGALFAVFFLRILLAQGWYIICYGLGIYLLNLFLAFLTPKFDPSLEQEMKNESIEEGLEGGAEAEGSSSASAERSDQEFRPFIRRLPEFKFWYNATRATAISLLMSMFVIFDIPVFWPILVMYFVVLFTLTMRKQVQHMVKYRYLPFDFGKAKYKPSH</sequence>
<dbReference type="EMBL" id="OZ004259">
    <property type="protein sequence ID" value="CAK7917655.1"/>
    <property type="molecule type" value="Genomic_DNA"/>
</dbReference>
<feature type="region of interest" description="Disordered" evidence="7">
    <location>
        <begin position="97"/>
        <end position="117"/>
    </location>
</feature>
<reference evidence="9 10" key="1">
    <citation type="submission" date="2024-01" db="EMBL/GenBank/DDBJ databases">
        <authorList>
            <consortium name="Genoscope - CEA"/>
            <person name="William W."/>
        </authorList>
    </citation>
    <scope>NUCLEOTIDE SEQUENCE [LARGE SCALE GENOMIC DNA]</scope>
    <source>
        <strain evidence="9 10">29B2s-10</strain>
    </source>
</reference>
<dbReference type="Proteomes" id="UP001497600">
    <property type="component" value="Chromosome G"/>
</dbReference>
<accession>A0ABP0EIV4</accession>
<comment type="similarity">
    <text evidence="2 6">Belongs to the RER1 family.</text>
</comment>
<comment type="function">
    <text evidence="6">Involved in the retrieval of endoplasmic reticulum membrane proteins from the early Golgi compartment.</text>
</comment>
<keyword evidence="3 8" id="KW-0812">Transmembrane</keyword>
<proteinExistence type="inferred from homology"/>
<feature type="transmembrane region" description="Helical" evidence="8">
    <location>
        <begin position="157"/>
        <end position="174"/>
    </location>
</feature>
<keyword evidence="10" id="KW-1185">Reference proteome</keyword>
<keyword evidence="4 8" id="KW-1133">Transmembrane helix</keyword>
<evidence type="ECO:0000256" key="4">
    <source>
        <dbReference type="ARBA" id="ARBA00022989"/>
    </source>
</evidence>
<protein>
    <recommendedName>
        <fullName evidence="6">Protein RER1</fullName>
    </recommendedName>
</protein>
<name>A0ABP0EIV4_9ASCO</name>
<dbReference type="PANTHER" id="PTHR10743:SF0">
    <property type="entry name" value="PROTEIN RER1"/>
    <property type="match status" value="1"/>
</dbReference>
<evidence type="ECO:0000256" key="8">
    <source>
        <dbReference type="SAM" id="Phobius"/>
    </source>
</evidence>
<evidence type="ECO:0000256" key="5">
    <source>
        <dbReference type="ARBA" id="ARBA00023136"/>
    </source>
</evidence>
<dbReference type="InterPro" id="IPR004932">
    <property type="entry name" value="Rer1"/>
</dbReference>
<evidence type="ECO:0000313" key="10">
    <source>
        <dbReference type="Proteomes" id="UP001497600"/>
    </source>
</evidence>
<feature type="transmembrane region" description="Helical" evidence="8">
    <location>
        <begin position="35"/>
        <end position="53"/>
    </location>
</feature>
<evidence type="ECO:0000256" key="7">
    <source>
        <dbReference type="SAM" id="MobiDB-lite"/>
    </source>
</evidence>
<evidence type="ECO:0000313" key="9">
    <source>
        <dbReference type="EMBL" id="CAK7917655.1"/>
    </source>
</evidence>
<evidence type="ECO:0000256" key="3">
    <source>
        <dbReference type="ARBA" id="ARBA00022692"/>
    </source>
</evidence>
<dbReference type="Pfam" id="PF03248">
    <property type="entry name" value="Rer1"/>
    <property type="match status" value="1"/>
</dbReference>
<dbReference type="PIRSF" id="PIRSF016013">
    <property type="entry name" value="AtER_Rer1p"/>
    <property type="match status" value="1"/>
</dbReference>
<dbReference type="PANTHER" id="PTHR10743">
    <property type="entry name" value="PROTEIN RER1"/>
    <property type="match status" value="1"/>
</dbReference>
<organism evidence="9 10">
    <name type="scientific">[Candida] anglica</name>
    <dbReference type="NCBI Taxonomy" id="148631"/>
    <lineage>
        <taxon>Eukaryota</taxon>
        <taxon>Fungi</taxon>
        <taxon>Dikarya</taxon>
        <taxon>Ascomycota</taxon>
        <taxon>Saccharomycotina</taxon>
        <taxon>Pichiomycetes</taxon>
        <taxon>Debaryomycetaceae</taxon>
        <taxon>Kurtzmaniella</taxon>
    </lineage>
</organism>
<evidence type="ECO:0000256" key="1">
    <source>
        <dbReference type="ARBA" id="ARBA00004141"/>
    </source>
</evidence>
<evidence type="ECO:0000256" key="6">
    <source>
        <dbReference type="PIRNR" id="PIRNR016013"/>
    </source>
</evidence>
<keyword evidence="5 6" id="KW-0472">Membrane</keyword>